<evidence type="ECO:0000313" key="3">
    <source>
        <dbReference type="Proteomes" id="UP000033710"/>
    </source>
</evidence>
<feature type="region of interest" description="Disordered" evidence="1">
    <location>
        <begin position="65"/>
        <end position="87"/>
    </location>
</feature>
<dbReference type="KEGG" id="ssck:SPSK_10477"/>
<dbReference type="AlphaFoldDB" id="A0A0F2MDJ8"/>
<dbReference type="VEuPathDB" id="FungiDB:SPSK_10477"/>
<reference evidence="2 3" key="1">
    <citation type="journal article" date="2014" name="BMC Genomics">
        <title>Comparative genomics of the major fungal agents of human and animal Sporotrichosis: Sporothrix schenckii and Sporothrix brasiliensis.</title>
        <authorList>
            <person name="Teixeira M.M."/>
            <person name="de Almeida L.G."/>
            <person name="Kubitschek-Barreira P."/>
            <person name="Alves F.L."/>
            <person name="Kioshima E.S."/>
            <person name="Abadio A.K."/>
            <person name="Fernandes L."/>
            <person name="Derengowski L.S."/>
            <person name="Ferreira K.S."/>
            <person name="Souza R.C."/>
            <person name="Ruiz J.C."/>
            <person name="de Andrade N.C."/>
            <person name="Paes H.C."/>
            <person name="Nicola A.M."/>
            <person name="Albuquerque P."/>
            <person name="Gerber A.L."/>
            <person name="Martins V.P."/>
            <person name="Peconick L.D."/>
            <person name="Neto A.V."/>
            <person name="Chaucanez C.B."/>
            <person name="Silva P.A."/>
            <person name="Cunha O.L."/>
            <person name="de Oliveira F.F."/>
            <person name="dos Santos T.C."/>
            <person name="Barros A.L."/>
            <person name="Soares M.A."/>
            <person name="de Oliveira L.M."/>
            <person name="Marini M.M."/>
            <person name="Villalobos-Duno H."/>
            <person name="Cunha M.M."/>
            <person name="de Hoog S."/>
            <person name="da Silveira J.F."/>
            <person name="Henrissat B."/>
            <person name="Nino-Vega G.A."/>
            <person name="Cisalpino P.S."/>
            <person name="Mora-Montes H.M."/>
            <person name="Almeida S.R."/>
            <person name="Stajich J.E."/>
            <person name="Lopes-Bezerra L.M."/>
            <person name="Vasconcelos A.T."/>
            <person name="Felipe M.S."/>
        </authorList>
    </citation>
    <scope>NUCLEOTIDE SEQUENCE [LARGE SCALE GENOMIC DNA]</scope>
    <source>
        <strain evidence="2 3">1099-18</strain>
    </source>
</reference>
<proteinExistence type="predicted"/>
<organism evidence="2 3">
    <name type="scientific">Sporothrix schenckii 1099-18</name>
    <dbReference type="NCBI Taxonomy" id="1397361"/>
    <lineage>
        <taxon>Eukaryota</taxon>
        <taxon>Fungi</taxon>
        <taxon>Dikarya</taxon>
        <taxon>Ascomycota</taxon>
        <taxon>Pezizomycotina</taxon>
        <taxon>Sordariomycetes</taxon>
        <taxon>Sordariomycetidae</taxon>
        <taxon>Ophiostomatales</taxon>
        <taxon>Ophiostomataceae</taxon>
        <taxon>Sporothrix</taxon>
    </lineage>
</organism>
<evidence type="ECO:0000313" key="2">
    <source>
        <dbReference type="EMBL" id="KJR86216.1"/>
    </source>
</evidence>
<dbReference type="RefSeq" id="XP_016588892.1">
    <property type="nucleotide sequence ID" value="XM_016736871.1"/>
</dbReference>
<accession>A0A0F2MDJ8</accession>
<feature type="compositionally biased region" description="Polar residues" evidence="1">
    <location>
        <begin position="67"/>
        <end position="77"/>
    </location>
</feature>
<evidence type="ECO:0000256" key="1">
    <source>
        <dbReference type="SAM" id="MobiDB-lite"/>
    </source>
</evidence>
<protein>
    <submittedName>
        <fullName evidence="2">Uncharacterized protein</fullName>
    </submittedName>
</protein>
<dbReference type="GeneID" id="27672148"/>
<name>A0A0F2MDJ8_SPOSC</name>
<sequence>MLKAGQPAKVHELHASTDAASPCFGTPSYGQEFATLALIHGRLSHLTGSTLKFCYLDESGARGLGESRTTSVEQGRQNGRRDPKIPTNKTLANGRRPFVRGVCRPCSARVCSAETPREQSGVRRRDSTRLDKARRALGRPTLLRMTTHGCAVDAPWGGTVCRVATVLLQTVFVKGC</sequence>
<comment type="caution">
    <text evidence="2">The sequence shown here is derived from an EMBL/GenBank/DDBJ whole genome shotgun (WGS) entry which is preliminary data.</text>
</comment>
<dbReference type="EMBL" id="AXCR01000006">
    <property type="protein sequence ID" value="KJR86216.1"/>
    <property type="molecule type" value="Genomic_DNA"/>
</dbReference>
<reference evidence="2 3" key="2">
    <citation type="journal article" date="2015" name="Eukaryot. Cell">
        <title>Asexual propagation of a virulent clone complex in a human and feline outbreak of sporotrichosis.</title>
        <authorList>
            <person name="Teixeira Mde M."/>
            <person name="Rodrigues A.M."/>
            <person name="Tsui C.K."/>
            <person name="de Almeida L.G."/>
            <person name="Van Diepeningen A.D."/>
            <person name="van den Ende B.G."/>
            <person name="Fernandes G.F."/>
            <person name="Kano R."/>
            <person name="Hamelin R.C."/>
            <person name="Lopes-Bezerra L.M."/>
            <person name="Vasconcelos A.T."/>
            <person name="de Hoog S."/>
            <person name="de Camargo Z.P."/>
            <person name="Felipe M.S."/>
        </authorList>
    </citation>
    <scope>NUCLEOTIDE SEQUENCE [LARGE SCALE GENOMIC DNA]</scope>
    <source>
        <strain evidence="2 3">1099-18</strain>
    </source>
</reference>
<dbReference type="Proteomes" id="UP000033710">
    <property type="component" value="Unassembled WGS sequence"/>
</dbReference>
<gene>
    <name evidence="2" type="ORF">SPSK_10477</name>
</gene>